<protein>
    <submittedName>
        <fullName evidence="1">Unannotated protein</fullName>
    </submittedName>
</protein>
<proteinExistence type="predicted"/>
<gene>
    <name evidence="1" type="ORF">UFOPK3914_02150</name>
</gene>
<accession>A0A6J7P815</accession>
<dbReference type="EMBL" id="CAFBOG010000313">
    <property type="protein sequence ID" value="CAB5001138.1"/>
    <property type="molecule type" value="Genomic_DNA"/>
</dbReference>
<evidence type="ECO:0000313" key="1">
    <source>
        <dbReference type="EMBL" id="CAB5001138.1"/>
    </source>
</evidence>
<organism evidence="1">
    <name type="scientific">freshwater metagenome</name>
    <dbReference type="NCBI Taxonomy" id="449393"/>
    <lineage>
        <taxon>unclassified sequences</taxon>
        <taxon>metagenomes</taxon>
        <taxon>ecological metagenomes</taxon>
    </lineage>
</organism>
<name>A0A6J7P815_9ZZZZ</name>
<reference evidence="1" key="1">
    <citation type="submission" date="2020-05" db="EMBL/GenBank/DDBJ databases">
        <authorList>
            <person name="Chiriac C."/>
            <person name="Salcher M."/>
            <person name="Ghai R."/>
            <person name="Kavagutti S V."/>
        </authorList>
    </citation>
    <scope>NUCLEOTIDE SEQUENCE</scope>
</reference>
<dbReference type="AlphaFoldDB" id="A0A6J7P815"/>
<sequence length="101" mass="10941">MLVAILANHPTRGTQVFPDAHRAKYACPSGNLSYSKLGDLVWRGVGDVPAIKDHSPEVGFGHTRDCSQQGGLAGTIRAEQGNDLTLIDFNVDVEQDLQLRI</sequence>